<organism evidence="1 2">
    <name type="scientific">Populus alba</name>
    <name type="common">White poplar</name>
    <dbReference type="NCBI Taxonomy" id="43335"/>
    <lineage>
        <taxon>Eukaryota</taxon>
        <taxon>Viridiplantae</taxon>
        <taxon>Streptophyta</taxon>
        <taxon>Embryophyta</taxon>
        <taxon>Tracheophyta</taxon>
        <taxon>Spermatophyta</taxon>
        <taxon>Magnoliopsida</taxon>
        <taxon>eudicotyledons</taxon>
        <taxon>Gunneridae</taxon>
        <taxon>Pentapetalae</taxon>
        <taxon>rosids</taxon>
        <taxon>fabids</taxon>
        <taxon>Malpighiales</taxon>
        <taxon>Salicaceae</taxon>
        <taxon>Saliceae</taxon>
        <taxon>Populus</taxon>
    </lineage>
</organism>
<sequence length="74" mass="8365">MVKPHWSIWWLVILRRLLVMGRIVVDCEGTKVRKSFSHLRAGGVEMITTTSYVATVACFSVEITVNSLPLFKGE</sequence>
<dbReference type="Proteomes" id="UP000309997">
    <property type="component" value="Unassembled WGS sequence"/>
</dbReference>
<evidence type="ECO:0000313" key="2">
    <source>
        <dbReference type="Proteomes" id="UP000309997"/>
    </source>
</evidence>
<comment type="caution">
    <text evidence="1">The sequence shown here is derived from an EMBL/GenBank/DDBJ whole genome shotgun (WGS) entry which is preliminary data.</text>
</comment>
<accession>A0ACC4B3S5</accession>
<evidence type="ECO:0000313" key="1">
    <source>
        <dbReference type="EMBL" id="KAL3573120.1"/>
    </source>
</evidence>
<name>A0ACC4B3S5_POPAL</name>
<reference evidence="1 2" key="1">
    <citation type="journal article" date="2024" name="Plant Biotechnol. J.">
        <title>Genome and CRISPR/Cas9 system of a widespread forest tree (Populus alba) in the world.</title>
        <authorList>
            <person name="Liu Y.J."/>
            <person name="Jiang P.F."/>
            <person name="Han X.M."/>
            <person name="Li X.Y."/>
            <person name="Wang H.M."/>
            <person name="Wang Y.J."/>
            <person name="Wang X.X."/>
            <person name="Zeng Q.Y."/>
        </authorList>
    </citation>
    <scope>NUCLEOTIDE SEQUENCE [LARGE SCALE GENOMIC DNA]</scope>
    <source>
        <strain evidence="2">cv. PAL-ZL1</strain>
    </source>
</reference>
<protein>
    <submittedName>
        <fullName evidence="1">Uncharacterized protein</fullName>
    </submittedName>
</protein>
<dbReference type="EMBL" id="RCHU02000014">
    <property type="protein sequence ID" value="KAL3573120.1"/>
    <property type="molecule type" value="Genomic_DNA"/>
</dbReference>
<keyword evidence="2" id="KW-1185">Reference proteome</keyword>
<proteinExistence type="predicted"/>
<gene>
    <name evidence="1" type="ORF">D5086_027024</name>
</gene>